<comment type="caution">
    <text evidence="1">The sequence shown here is derived from an EMBL/GenBank/DDBJ whole genome shotgun (WGS) entry which is preliminary data.</text>
</comment>
<dbReference type="EMBL" id="CAJVPP010001047">
    <property type="protein sequence ID" value="CAG8530753.1"/>
    <property type="molecule type" value="Genomic_DNA"/>
</dbReference>
<organism evidence="1 2">
    <name type="scientific">Funneliformis mosseae</name>
    <name type="common">Endomycorrhizal fungus</name>
    <name type="synonym">Glomus mosseae</name>
    <dbReference type="NCBI Taxonomy" id="27381"/>
    <lineage>
        <taxon>Eukaryota</taxon>
        <taxon>Fungi</taxon>
        <taxon>Fungi incertae sedis</taxon>
        <taxon>Mucoromycota</taxon>
        <taxon>Glomeromycotina</taxon>
        <taxon>Glomeromycetes</taxon>
        <taxon>Glomerales</taxon>
        <taxon>Glomeraceae</taxon>
        <taxon>Funneliformis</taxon>
    </lineage>
</organism>
<name>A0A9N9FFW0_FUNMO</name>
<gene>
    <name evidence="1" type="ORF">FMOSSE_LOCUS5497</name>
</gene>
<dbReference type="Proteomes" id="UP000789375">
    <property type="component" value="Unassembled WGS sequence"/>
</dbReference>
<keyword evidence="2" id="KW-1185">Reference proteome</keyword>
<dbReference type="AlphaFoldDB" id="A0A9N9FFW0"/>
<protein>
    <submittedName>
        <fullName evidence="1">11666_t:CDS:1</fullName>
    </submittedName>
</protein>
<sequence length="48" mass="5398">MSLSIIDDRFYSILNIDTDEIGLELMLGFCVSIDSLDERNIGVPHLTL</sequence>
<proteinExistence type="predicted"/>
<evidence type="ECO:0000313" key="2">
    <source>
        <dbReference type="Proteomes" id="UP000789375"/>
    </source>
</evidence>
<reference evidence="1" key="1">
    <citation type="submission" date="2021-06" db="EMBL/GenBank/DDBJ databases">
        <authorList>
            <person name="Kallberg Y."/>
            <person name="Tangrot J."/>
            <person name="Rosling A."/>
        </authorList>
    </citation>
    <scope>NUCLEOTIDE SEQUENCE</scope>
    <source>
        <strain evidence="1">87-6 pot B 2015</strain>
    </source>
</reference>
<accession>A0A9N9FFW0</accession>
<evidence type="ECO:0000313" key="1">
    <source>
        <dbReference type="EMBL" id="CAG8530753.1"/>
    </source>
</evidence>